<feature type="compositionally biased region" description="Acidic residues" evidence="1">
    <location>
        <begin position="1442"/>
        <end position="1455"/>
    </location>
</feature>
<dbReference type="SUPFAM" id="SSF48371">
    <property type="entry name" value="ARM repeat"/>
    <property type="match status" value="1"/>
</dbReference>
<protein>
    <recommendedName>
        <fullName evidence="5">Non-specific serine/threonine protein kinase</fullName>
    </recommendedName>
</protein>
<evidence type="ECO:0000256" key="2">
    <source>
        <dbReference type="SAM" id="Phobius"/>
    </source>
</evidence>
<organism evidence="3 4">
    <name type="scientific">Tritrichomonas musculus</name>
    <dbReference type="NCBI Taxonomy" id="1915356"/>
    <lineage>
        <taxon>Eukaryota</taxon>
        <taxon>Metamonada</taxon>
        <taxon>Parabasalia</taxon>
        <taxon>Tritrichomonadida</taxon>
        <taxon>Tritrichomonadidae</taxon>
        <taxon>Tritrichomonas</taxon>
    </lineage>
</organism>
<name>A0ABR2KUL3_9EUKA</name>
<keyword evidence="4" id="KW-1185">Reference proteome</keyword>
<accession>A0ABR2KUL3</accession>
<dbReference type="Proteomes" id="UP001470230">
    <property type="component" value="Unassembled WGS sequence"/>
</dbReference>
<keyword evidence="2" id="KW-0812">Transmembrane</keyword>
<feature type="transmembrane region" description="Helical" evidence="2">
    <location>
        <begin position="228"/>
        <end position="247"/>
    </location>
</feature>
<feature type="region of interest" description="Disordered" evidence="1">
    <location>
        <begin position="1437"/>
        <end position="1457"/>
    </location>
</feature>
<evidence type="ECO:0000313" key="4">
    <source>
        <dbReference type="Proteomes" id="UP001470230"/>
    </source>
</evidence>
<comment type="caution">
    <text evidence="3">The sequence shown here is derived from an EMBL/GenBank/DDBJ whole genome shotgun (WGS) entry which is preliminary data.</text>
</comment>
<keyword evidence="2" id="KW-1133">Transmembrane helix</keyword>
<sequence length="2179" mass="249208">MSENTQESAQNIPEYFLSSEDVIDAFLTQFALKIAKINEKLITSAIEAPKLSSKRKIDKFQRNVTVTLKKFNARSSDIFPQISTFSSLATSNPSRALGSILEFCPVILGAQSLPNNDRKTLLSFFPPITSLASDLAYIIGFFSDSVFSILAQMVFDPITAPDDSVVIPVLDRIYSRESLPPPHSFAFHVFNFALNSYKPVVSRICTTSFVIFSSYYSKYFPLKKSDDAYLMSFMIASSGIVFTIQNYPIISELSNPLLKLFLDCSDNEDVLSTVIEFLCNFLPNLKGINNKSFLSSIEKRAESLLKTPNSSSAMKLIGVIHYIKPPTIKKHIKFIENKVYKYICKASKTEAALNYLISYFKPNDNVPLNWSPYSSEFVNSIFPKLITTTFSGIEEKAATLIELLAAIDLPKFISKWLPQLLDDSSSCVIVTLYALNRILNPMSGFQTVAVSVPTNATANIRFHMSNIIDEIKKYMQYKYQSSSILLTKFSYDYVSPSEILESIPVPTTKSNLNQYDLPPHVLYFLLILTKSNLIRPISHENLIELGNCEKISESILTQWKESFETPYEYYGDVFDKYHLPFFNSIEFHFSKECCLLPLIPIIFHFTENCSEISQPLINMILSDDIVVSATASIIYELLCFCFRKNVAFLLNELYDVSIVQHRLSACQLHQIFLIFSRCSKYLTKNIDPSMIEITDTIGFIAVNSPFPETRLLGIEIFRNSPIFDRFSSNGIPTFRSFIDSNKGIIELKIMKSVVSAFSSLSIDNVPTYKLPTIQLKMICLSPFLLIWKYALIEISKALQKAPKMTKFLLHIRDILVENARLFADPVETSQFLTIVGYNELIYFANNFIFLVSSLSLFVESFSKEEQDIWRKQNESIASFIDTLVISCFKMKASIQPLFSFVLASVHISSLTPLIEKFIIMLEGKDLNVQQKDSLLELMSLILRRLSMQVEFADYLGGMIQSRMCNQIFRFCDTRIALFTKIDDDLSTYIRQLTDYLIFRGQYFKYLHQTRLERPHGPLPRVSYSLITDESEISPIIKKVDFFNVLLKWSLYGPKSTTTFKIFGHVSRIALTYLVSLVDFFEKPSVFSLDFLSCCSMISLHKPAFLKHLLTHHFKIFFDKYVHAAFTTPLEVGIRFFKAIASQFITSAKKDSLIHSFDTFALNVTTMFGKKLTTSETEFVNFIYLRTGKIILLGLFFMLHPDLKIRHSALNLIVEIIPIIVLIHDKGDMKKTLKLCFSIRSYLSLISSNIASVRSISTSQFSDELAEAATFCTEQFLNEAFNLISEIPNTRRSLTRSELLQIISPWMKNIKFDLVNRYVVENPCQYFIFFSPSEFVTKLCRCTTTLPFNLEMWKYLVEANDNIEFLILALVDYLITDLKSKNFIIEVLTFFYRIEPVITANSIVPFLQLDNWFYQNIQLGKYEEIPNFNAILFGKESQKNSENDDNNDDEYEEEWSDSLTMNNDRKEEFRNQNHENPSNSNINDDISNDGFLLTVELTLDAITLSAKDDVVPLFDSLSIITAFCMTHLNMKKSMICLSQIVCSLKNTYDINVPKLLEDVSNFFECLLTNVKYESLSFVNEMTDSPMKDLIEFKKVSITNLILDLTNIFSCFQNSFIKEIVKLLQIWGLGCGDLKVAATALNLYGIFINQNDQIIHNKIKSSPQNIDHLQYNVKSMIESTCVILRCFKSSRVKQGTILSVSFYLNSVMRTLYIIYDNYNMSLKKESNDLDLNVFFLFVWLSDIGEPLGNLIIKEALKLIQKLLEKIEINSIQNQSKINFNKLFLNALISSNVTFSEICNFLSAISALPKEFLTYDNDLSVYISAIFPSVHSSLGNSEKLAEFEPIIKNLIPKLDPKTAEVFEKVPTFSKENKKAFTEVILSNFTIRQMVQMSSIFSQMIEKRKSDNDIIISIYEISMNIIEICQSSDVLEKLAPVTSHAILDRKPETLSAQTKYINFIVSLNLNFITKPVSSSSFSENEVLQDPVLARIYDSVSNDLHLALKNSERIQIEFSKSIQLLPPLFPFEKAFLRNPHLDEITEICRRVEVLLFTKRSDCIYKAQNLSDIISENKKPLKLCLDLPFQKLIDTIIEEVSKENEEEDQEVYKSIQKDDDDGNTKSKILNNYDNVNAENDIDGDVDINDILKFVPTNLSTFLPTIDYCNDLANAVTCKKLQTMLVPECK</sequence>
<evidence type="ECO:0008006" key="5">
    <source>
        <dbReference type="Google" id="ProtNLM"/>
    </source>
</evidence>
<evidence type="ECO:0000256" key="1">
    <source>
        <dbReference type="SAM" id="MobiDB-lite"/>
    </source>
</evidence>
<feature type="transmembrane region" description="Helical" evidence="2">
    <location>
        <begin position="200"/>
        <end position="216"/>
    </location>
</feature>
<proteinExistence type="predicted"/>
<dbReference type="InterPro" id="IPR016024">
    <property type="entry name" value="ARM-type_fold"/>
</dbReference>
<reference evidence="3 4" key="1">
    <citation type="submission" date="2024-04" db="EMBL/GenBank/DDBJ databases">
        <title>Tritrichomonas musculus Genome.</title>
        <authorList>
            <person name="Alves-Ferreira E."/>
            <person name="Grigg M."/>
            <person name="Lorenzi H."/>
            <person name="Galac M."/>
        </authorList>
    </citation>
    <scope>NUCLEOTIDE SEQUENCE [LARGE SCALE GENOMIC DNA]</scope>
    <source>
        <strain evidence="3 4">EAF2021</strain>
    </source>
</reference>
<gene>
    <name evidence="3" type="ORF">M9Y10_023185</name>
</gene>
<keyword evidence="2" id="KW-0472">Membrane</keyword>
<dbReference type="EMBL" id="JAPFFF010000003">
    <property type="protein sequence ID" value="KAK8894748.1"/>
    <property type="molecule type" value="Genomic_DNA"/>
</dbReference>
<evidence type="ECO:0000313" key="3">
    <source>
        <dbReference type="EMBL" id="KAK8894748.1"/>
    </source>
</evidence>